<dbReference type="SMART" id="SM00418">
    <property type="entry name" value="HTH_ARSR"/>
    <property type="match status" value="1"/>
</dbReference>
<dbReference type="GO" id="GO:0003700">
    <property type="term" value="F:DNA-binding transcription factor activity"/>
    <property type="evidence" value="ECO:0007669"/>
    <property type="project" value="InterPro"/>
</dbReference>
<evidence type="ECO:0000256" key="1">
    <source>
        <dbReference type="SAM" id="MobiDB-lite"/>
    </source>
</evidence>
<dbReference type="Pfam" id="PF24267">
    <property type="entry name" value="HVO_1552_C"/>
    <property type="match status" value="1"/>
</dbReference>
<evidence type="ECO:0000259" key="3">
    <source>
        <dbReference type="SMART" id="SM00418"/>
    </source>
</evidence>
<dbReference type="InterPro" id="IPR036388">
    <property type="entry name" value="WH-like_DNA-bd_sf"/>
</dbReference>
<accession>A0A1G9VLZ4</accession>
<dbReference type="RefSeq" id="WP_089732429.1">
    <property type="nucleotide sequence ID" value="NZ_FNIA01000006.1"/>
</dbReference>
<feature type="transmembrane region" description="Helical" evidence="2">
    <location>
        <begin position="207"/>
        <end position="226"/>
    </location>
</feature>
<reference evidence="4 5" key="1">
    <citation type="submission" date="2016-10" db="EMBL/GenBank/DDBJ databases">
        <authorList>
            <person name="de Groot N.N."/>
        </authorList>
    </citation>
    <scope>NUCLEOTIDE SEQUENCE [LARGE SCALE GENOMIC DNA]</scope>
    <source>
        <strain evidence="5">EB21,IBRC-M 10013,KCTC 4048</strain>
    </source>
</reference>
<dbReference type="InterPro" id="IPR036390">
    <property type="entry name" value="WH_DNA-bd_sf"/>
</dbReference>
<organism evidence="4 5">
    <name type="scientific">Haloarchaeobius iranensis</name>
    <dbReference type="NCBI Taxonomy" id="996166"/>
    <lineage>
        <taxon>Archaea</taxon>
        <taxon>Methanobacteriati</taxon>
        <taxon>Methanobacteriota</taxon>
        <taxon>Stenosarchaea group</taxon>
        <taxon>Halobacteria</taxon>
        <taxon>Halobacteriales</taxon>
        <taxon>Halorubellaceae</taxon>
        <taxon>Haloarchaeobius</taxon>
    </lineage>
</organism>
<dbReference type="Gene3D" id="1.10.10.10">
    <property type="entry name" value="Winged helix-like DNA-binding domain superfamily/Winged helix DNA-binding domain"/>
    <property type="match status" value="1"/>
</dbReference>
<protein>
    <submittedName>
        <fullName evidence="4">Helix-turn-helix domain-containing protein</fullName>
    </submittedName>
</protein>
<keyword evidence="2" id="KW-1133">Transmembrane helix</keyword>
<dbReference type="Pfam" id="PF12840">
    <property type="entry name" value="HTH_20"/>
    <property type="match status" value="1"/>
</dbReference>
<dbReference type="AlphaFoldDB" id="A0A1G9VLZ4"/>
<dbReference type="InterPro" id="IPR056525">
    <property type="entry name" value="HVO_1552_C"/>
</dbReference>
<keyword evidence="2" id="KW-0812">Transmembrane</keyword>
<dbReference type="SUPFAM" id="SSF46785">
    <property type="entry name" value="Winged helix' DNA-binding domain"/>
    <property type="match status" value="1"/>
</dbReference>
<evidence type="ECO:0000313" key="4">
    <source>
        <dbReference type="EMBL" id="SDM73051.1"/>
    </source>
</evidence>
<sequence>MADLLPSSPDTSAADDAEPRVIGLDSDDADDLIGALSSSTAREVLTALHDEPATPSQLADVVDTSLQNTQYHLEKLEDADIIEVVDTAYSAKGREMKVYAPADQPLVVFAGGSEQSTGLKAAISRLLGAFGLLAVGSLLVQQTFGGGLGSFFDFGGGGPPSGEPLPPPSTETVANNPNETATTAVETTTAATRVAADTAGSSVSPGLAFLLGGALILAAGFAYWYTANQ</sequence>
<name>A0A1G9VLZ4_9EURY</name>
<keyword evidence="5" id="KW-1185">Reference proteome</keyword>
<feature type="transmembrane region" description="Helical" evidence="2">
    <location>
        <begin position="126"/>
        <end position="144"/>
    </location>
</feature>
<gene>
    <name evidence="4" type="ORF">SAMN05192554_106178</name>
</gene>
<evidence type="ECO:0000313" key="5">
    <source>
        <dbReference type="Proteomes" id="UP000199370"/>
    </source>
</evidence>
<dbReference type="STRING" id="996166.SAMN05192554_106178"/>
<feature type="domain" description="HTH arsR-type" evidence="3">
    <location>
        <begin position="31"/>
        <end position="111"/>
    </location>
</feature>
<keyword evidence="2" id="KW-0472">Membrane</keyword>
<dbReference type="Proteomes" id="UP000199370">
    <property type="component" value="Unassembled WGS sequence"/>
</dbReference>
<dbReference type="InterPro" id="IPR001845">
    <property type="entry name" value="HTH_ArsR_DNA-bd_dom"/>
</dbReference>
<proteinExistence type="predicted"/>
<feature type="region of interest" description="Disordered" evidence="1">
    <location>
        <begin position="1"/>
        <end position="24"/>
    </location>
</feature>
<dbReference type="OrthoDB" id="11368at2157"/>
<dbReference type="EMBL" id="FNIA01000006">
    <property type="protein sequence ID" value="SDM73051.1"/>
    <property type="molecule type" value="Genomic_DNA"/>
</dbReference>
<evidence type="ECO:0000256" key="2">
    <source>
        <dbReference type="SAM" id="Phobius"/>
    </source>
</evidence>
<dbReference type="InterPro" id="IPR011991">
    <property type="entry name" value="ArsR-like_HTH"/>
</dbReference>
<dbReference type="CDD" id="cd00090">
    <property type="entry name" value="HTH_ARSR"/>
    <property type="match status" value="1"/>
</dbReference>